<evidence type="ECO:0000313" key="1">
    <source>
        <dbReference type="Proteomes" id="UP000079169"/>
    </source>
</evidence>
<proteinExistence type="predicted"/>
<dbReference type="PANTHER" id="PTHR10492:SF57">
    <property type="entry name" value="ATP-DEPENDENT DNA HELICASE"/>
    <property type="match status" value="1"/>
</dbReference>
<evidence type="ECO:0000313" key="2">
    <source>
        <dbReference type="RefSeq" id="XP_026678203.1"/>
    </source>
</evidence>
<accession>A0A3Q0IU64</accession>
<dbReference type="RefSeq" id="XP_026678203.1">
    <property type="nucleotide sequence ID" value="XM_026822402.1"/>
</dbReference>
<keyword evidence="1" id="KW-1185">Reference proteome</keyword>
<dbReference type="AlphaFoldDB" id="A0A3Q0IU64"/>
<dbReference type="PANTHER" id="PTHR10492">
    <property type="match status" value="1"/>
</dbReference>
<dbReference type="PaxDb" id="121845-A0A3Q0IU64"/>
<name>A0A3Q0IU64_DIACI</name>
<reference evidence="2" key="1">
    <citation type="submission" date="2025-08" db="UniProtKB">
        <authorList>
            <consortium name="RefSeq"/>
        </authorList>
    </citation>
    <scope>IDENTIFICATION</scope>
</reference>
<dbReference type="STRING" id="121845.A0A3Q0IU64"/>
<gene>
    <name evidence="2" type="primary">LOC113466741</name>
</gene>
<sequence>MDNRWVVPYSPVLSRTLETHVNVEYCSSVKAIKYICKYINKGSDQATFAVSDATDEIQRFQSGRYICTSEAVYRILSFEIHDRYPAVMHLEVHLPDEQRIYFQPHSVREQMDRSTTLMAFFELCQTDSFAKSLLYCEVPSYFTYSRQRGWARRLRGQPVPGHPNIRRDSCIGRVYTVYPSSAERYYLRLLLHSIRGPTSFEALRTVNEVLQPTFQAACRELGLLEDDACWAETLREAAVSDSSRKLRDLFCVLIVFCTVSSPRDLWMEFRDHLAEEYN</sequence>
<protein>
    <submittedName>
        <fullName evidence="2">Uncharacterized protein LOC113466741</fullName>
    </submittedName>
</protein>
<organism evidence="1 2">
    <name type="scientific">Diaphorina citri</name>
    <name type="common">Asian citrus psyllid</name>
    <dbReference type="NCBI Taxonomy" id="121845"/>
    <lineage>
        <taxon>Eukaryota</taxon>
        <taxon>Metazoa</taxon>
        <taxon>Ecdysozoa</taxon>
        <taxon>Arthropoda</taxon>
        <taxon>Hexapoda</taxon>
        <taxon>Insecta</taxon>
        <taxon>Pterygota</taxon>
        <taxon>Neoptera</taxon>
        <taxon>Paraneoptera</taxon>
        <taxon>Hemiptera</taxon>
        <taxon>Sternorrhyncha</taxon>
        <taxon>Psylloidea</taxon>
        <taxon>Psyllidae</taxon>
        <taxon>Diaphorininae</taxon>
        <taxon>Diaphorina</taxon>
    </lineage>
</organism>
<dbReference type="GeneID" id="113466741"/>
<dbReference type="Proteomes" id="UP000079169">
    <property type="component" value="Unplaced"/>
</dbReference>
<dbReference type="KEGG" id="dci:113466741"/>